<gene>
    <name evidence="1" type="ORF">HNP47_002515</name>
    <name evidence="2" type="ORF">NCTC11166_02672</name>
</gene>
<dbReference type="EMBL" id="JACHLJ010000003">
    <property type="protein sequence ID" value="MBB5772499.1"/>
    <property type="molecule type" value="Genomic_DNA"/>
</dbReference>
<sequence>MAKPLALSNSRELCRGMATLFKDGDVRRAVYARMLGSAMRSADTLVIDELGLDHGSCRIDIAVINGHIRGLEIKAEADTLARLPFQVSAYGEVVDKASLIVAERHLDAARLLVPDWWGVVLARRCANGEVALRRIRDEKVNRSIDPVTLARLLWRPEIVQMLRDLGHPERTLRAPRDALYPILASALPRRVLGARVRETLKARAVWRDRPRPQ</sequence>
<dbReference type="Proteomes" id="UP000556201">
    <property type="component" value="Unassembled WGS sequence"/>
</dbReference>
<evidence type="ECO:0000313" key="2">
    <source>
        <dbReference type="EMBL" id="SPU55277.1"/>
    </source>
</evidence>
<accession>A0A2X1BEX0</accession>
<name>A0A2X1BEX0_BREVE</name>
<evidence type="ECO:0000313" key="3">
    <source>
        <dbReference type="Proteomes" id="UP000251186"/>
    </source>
</evidence>
<reference evidence="1 4" key="2">
    <citation type="submission" date="2020-08" db="EMBL/GenBank/DDBJ databases">
        <title>Functional genomics of gut bacteria from endangered species of beetles.</title>
        <authorList>
            <person name="Carlos-Shanley C."/>
        </authorList>
    </citation>
    <scope>NUCLEOTIDE SEQUENCE [LARGE SCALE GENOMIC DNA]</scope>
    <source>
        <strain evidence="1 4">S00192</strain>
    </source>
</reference>
<dbReference type="Proteomes" id="UP000251186">
    <property type="component" value="Unassembled WGS sequence"/>
</dbReference>
<dbReference type="RefSeq" id="WP_146756758.1">
    <property type="nucleotide sequence ID" value="NZ_JACHLJ010000003.1"/>
</dbReference>
<evidence type="ECO:0000313" key="1">
    <source>
        <dbReference type="EMBL" id="MBB5772499.1"/>
    </source>
</evidence>
<dbReference type="EMBL" id="UAQP01000014">
    <property type="protein sequence ID" value="SPU55277.1"/>
    <property type="molecule type" value="Genomic_DNA"/>
</dbReference>
<protein>
    <recommendedName>
        <fullName evidence="5">Sce7726 family protein</fullName>
    </recommendedName>
</protein>
<dbReference type="InterPro" id="IPR047729">
    <property type="entry name" value="Sce7726-like"/>
</dbReference>
<evidence type="ECO:0008006" key="5">
    <source>
        <dbReference type="Google" id="ProtNLM"/>
    </source>
</evidence>
<dbReference type="NCBIfam" id="NF033832">
    <property type="entry name" value="sce7726_fam"/>
    <property type="match status" value="1"/>
</dbReference>
<evidence type="ECO:0000313" key="4">
    <source>
        <dbReference type="Proteomes" id="UP000556201"/>
    </source>
</evidence>
<dbReference type="AlphaFoldDB" id="A0A2X1BEX0"/>
<reference evidence="2 3" key="1">
    <citation type="submission" date="2018-06" db="EMBL/GenBank/DDBJ databases">
        <authorList>
            <consortium name="Pathogen Informatics"/>
            <person name="Doyle S."/>
        </authorList>
    </citation>
    <scope>NUCLEOTIDE SEQUENCE [LARGE SCALE GENOMIC DNA]</scope>
    <source>
        <strain evidence="2 3">NCTC11166</strain>
    </source>
</reference>
<proteinExistence type="predicted"/>
<organism evidence="2 3">
    <name type="scientific">Brevundimonas vesicularis</name>
    <name type="common">Pseudomonas vesicularis</name>
    <dbReference type="NCBI Taxonomy" id="41276"/>
    <lineage>
        <taxon>Bacteria</taxon>
        <taxon>Pseudomonadati</taxon>
        <taxon>Pseudomonadota</taxon>
        <taxon>Alphaproteobacteria</taxon>
        <taxon>Caulobacterales</taxon>
        <taxon>Caulobacteraceae</taxon>
        <taxon>Brevundimonas</taxon>
    </lineage>
</organism>